<feature type="region of interest" description="Disordered" evidence="1">
    <location>
        <begin position="280"/>
        <end position="341"/>
    </location>
</feature>
<protein>
    <recommendedName>
        <fullName evidence="4">HNH nuclease domain-containing protein</fullName>
    </recommendedName>
</protein>
<organism evidence="2 3">
    <name type="scientific">Mycena metata</name>
    <dbReference type="NCBI Taxonomy" id="1033252"/>
    <lineage>
        <taxon>Eukaryota</taxon>
        <taxon>Fungi</taxon>
        <taxon>Dikarya</taxon>
        <taxon>Basidiomycota</taxon>
        <taxon>Agaricomycotina</taxon>
        <taxon>Agaricomycetes</taxon>
        <taxon>Agaricomycetidae</taxon>
        <taxon>Agaricales</taxon>
        <taxon>Marasmiineae</taxon>
        <taxon>Mycenaceae</taxon>
        <taxon>Mycena</taxon>
    </lineage>
</organism>
<proteinExistence type="predicted"/>
<feature type="compositionally biased region" description="Acidic residues" evidence="1">
    <location>
        <begin position="312"/>
        <end position="328"/>
    </location>
</feature>
<feature type="compositionally biased region" description="Gly residues" evidence="1">
    <location>
        <begin position="287"/>
        <end position="301"/>
    </location>
</feature>
<accession>A0AAD7HD16</accession>
<evidence type="ECO:0008006" key="4">
    <source>
        <dbReference type="Google" id="ProtNLM"/>
    </source>
</evidence>
<evidence type="ECO:0000256" key="1">
    <source>
        <dbReference type="SAM" id="MobiDB-lite"/>
    </source>
</evidence>
<evidence type="ECO:0000313" key="3">
    <source>
        <dbReference type="Proteomes" id="UP001215598"/>
    </source>
</evidence>
<comment type="caution">
    <text evidence="2">The sequence shown here is derived from an EMBL/GenBank/DDBJ whole genome shotgun (WGS) entry which is preliminary data.</text>
</comment>
<evidence type="ECO:0000313" key="2">
    <source>
        <dbReference type="EMBL" id="KAJ7717584.1"/>
    </source>
</evidence>
<name>A0AAD7HD16_9AGAR</name>
<gene>
    <name evidence="2" type="ORF">B0H16DRAFT_1740535</name>
</gene>
<dbReference type="EMBL" id="JARKIB010000275">
    <property type="protein sequence ID" value="KAJ7717584.1"/>
    <property type="molecule type" value="Genomic_DNA"/>
</dbReference>
<keyword evidence="3" id="KW-1185">Reference proteome</keyword>
<dbReference type="Proteomes" id="UP001215598">
    <property type="component" value="Unassembled WGS sequence"/>
</dbReference>
<dbReference type="AlphaFoldDB" id="A0AAD7HD16"/>
<sequence>MLSVLPATTARPLKTPLPLLDTYSKVDIYHPDVHSGPPILQFRAFPSEPDSGIVGVHLGVVLDACFVIAGNQPGELHLYAPPQERVAGADSDPDGLLVPGMYHFVVVQPGRGLNYNYHLCESFAAWTPPVEIPTRWLGGEAERAPPPPNISDISAAVKSDNKLCIMTRAATGLQATHLVPTSEGEWFRFHYRVLAGYGGDPEQDLNSVRNEIAWWPVFVNIMAHDLAHEYHLRAIDLLTRIRRGYLFIRFAWIVLKFLTPGLADAAAAIRPLEEGEGFLKRKRADDTGGGSKKSQKGGIGSDGANRSGSSGGEEDVGGADDGDGELTENGESVPTTKDDDEAQLAVFEILDAGLKTRPLNVDDVQAGRYPGFAAIKRLEREYRQAHPQVSAVMDPRVWEEGDND</sequence>
<reference evidence="2" key="1">
    <citation type="submission" date="2023-03" db="EMBL/GenBank/DDBJ databases">
        <title>Massive genome expansion in bonnet fungi (Mycena s.s.) driven by repeated elements and novel gene families across ecological guilds.</title>
        <authorList>
            <consortium name="Lawrence Berkeley National Laboratory"/>
            <person name="Harder C.B."/>
            <person name="Miyauchi S."/>
            <person name="Viragh M."/>
            <person name="Kuo A."/>
            <person name="Thoen E."/>
            <person name="Andreopoulos B."/>
            <person name="Lu D."/>
            <person name="Skrede I."/>
            <person name="Drula E."/>
            <person name="Henrissat B."/>
            <person name="Morin E."/>
            <person name="Kohler A."/>
            <person name="Barry K."/>
            <person name="LaButti K."/>
            <person name="Morin E."/>
            <person name="Salamov A."/>
            <person name="Lipzen A."/>
            <person name="Mereny Z."/>
            <person name="Hegedus B."/>
            <person name="Baldrian P."/>
            <person name="Stursova M."/>
            <person name="Weitz H."/>
            <person name="Taylor A."/>
            <person name="Grigoriev I.V."/>
            <person name="Nagy L.G."/>
            <person name="Martin F."/>
            <person name="Kauserud H."/>
        </authorList>
    </citation>
    <scope>NUCLEOTIDE SEQUENCE</scope>
    <source>
        <strain evidence="2">CBHHK182m</strain>
    </source>
</reference>